<accession>A0ABP3Q2Q1</accession>
<dbReference type="SUPFAM" id="SSF55729">
    <property type="entry name" value="Acyl-CoA N-acyltransferases (Nat)"/>
    <property type="match status" value="1"/>
</dbReference>
<dbReference type="Proteomes" id="UP001499951">
    <property type="component" value="Unassembled WGS sequence"/>
</dbReference>
<evidence type="ECO:0000313" key="3">
    <source>
        <dbReference type="Proteomes" id="UP001499951"/>
    </source>
</evidence>
<reference evidence="3" key="1">
    <citation type="journal article" date="2019" name="Int. J. Syst. Evol. Microbiol.">
        <title>The Global Catalogue of Microorganisms (GCM) 10K type strain sequencing project: providing services to taxonomists for standard genome sequencing and annotation.</title>
        <authorList>
            <consortium name="The Broad Institute Genomics Platform"/>
            <consortium name="The Broad Institute Genome Sequencing Center for Infectious Disease"/>
            <person name="Wu L."/>
            <person name="Ma J."/>
        </authorList>
    </citation>
    <scope>NUCLEOTIDE SEQUENCE [LARGE SCALE GENOMIC DNA]</scope>
    <source>
        <strain evidence="3">JCM 15089</strain>
    </source>
</reference>
<dbReference type="Pfam" id="PF13302">
    <property type="entry name" value="Acetyltransf_3"/>
    <property type="match status" value="1"/>
</dbReference>
<comment type="caution">
    <text evidence="2">The sequence shown here is derived from an EMBL/GenBank/DDBJ whole genome shotgun (WGS) entry which is preliminary data.</text>
</comment>
<name>A0ABP3Q2Q1_9PROT</name>
<dbReference type="InterPro" id="IPR016181">
    <property type="entry name" value="Acyl_CoA_acyltransferase"/>
</dbReference>
<sequence>MIALETERLELRPPVPEDAAFFVEALADYEVSRQLATAPHPYTEADAKAFIEIVTKARAMGEGWVFTIHTKATGTPVGCCGVHLKDGRYELGYWIAKPYWGRGFATEAAHRLLAFAFGVVQAEVVEAGWFHDNPASGRVLARLGFEADHVESWPSRARGETVLCNRAMLTRERFGRKKAA</sequence>
<evidence type="ECO:0000259" key="1">
    <source>
        <dbReference type="PROSITE" id="PS51186"/>
    </source>
</evidence>
<dbReference type="RefSeq" id="WP_166936328.1">
    <property type="nucleotide sequence ID" value="NZ_BAAADD010000007.1"/>
</dbReference>
<organism evidence="2 3">
    <name type="scientific">Rhizomicrobium electricum</name>
    <dbReference type="NCBI Taxonomy" id="480070"/>
    <lineage>
        <taxon>Bacteria</taxon>
        <taxon>Pseudomonadati</taxon>
        <taxon>Pseudomonadota</taxon>
        <taxon>Alphaproteobacteria</taxon>
        <taxon>Micropepsales</taxon>
        <taxon>Micropepsaceae</taxon>
        <taxon>Rhizomicrobium</taxon>
    </lineage>
</organism>
<keyword evidence="3" id="KW-1185">Reference proteome</keyword>
<evidence type="ECO:0000313" key="2">
    <source>
        <dbReference type="EMBL" id="GAA0576976.1"/>
    </source>
</evidence>
<dbReference type="InterPro" id="IPR051531">
    <property type="entry name" value="N-acetyltransferase"/>
</dbReference>
<proteinExistence type="predicted"/>
<dbReference type="Gene3D" id="3.40.630.30">
    <property type="match status" value="1"/>
</dbReference>
<dbReference type="PANTHER" id="PTHR43792">
    <property type="entry name" value="GNAT FAMILY, PUTATIVE (AFU_ORTHOLOGUE AFUA_3G00765)-RELATED-RELATED"/>
    <property type="match status" value="1"/>
</dbReference>
<feature type="domain" description="N-acetyltransferase" evidence="1">
    <location>
        <begin position="9"/>
        <end position="165"/>
    </location>
</feature>
<gene>
    <name evidence="2" type="ORF">GCM10008942_27320</name>
</gene>
<dbReference type="PROSITE" id="PS51186">
    <property type="entry name" value="GNAT"/>
    <property type="match status" value="1"/>
</dbReference>
<dbReference type="EMBL" id="BAAADD010000007">
    <property type="protein sequence ID" value="GAA0576976.1"/>
    <property type="molecule type" value="Genomic_DNA"/>
</dbReference>
<dbReference type="InterPro" id="IPR000182">
    <property type="entry name" value="GNAT_dom"/>
</dbReference>
<protein>
    <submittedName>
        <fullName evidence="2">GNAT family protein</fullName>
    </submittedName>
</protein>